<sequence length="383" mass="40442">MRGSRPVTRLRTAATALALAAVFTPAALPASATATAPAGRPDPTGLELIGQEIFASGTEYRGTRVGGLSGLVRDPRTGRYLAVSDDRSSIDPARWYTLSIDLADGRLDEGDVRFRGVTTLRQPGGRPYPENGLDTEGIALLRDGRVVVTSEGDATALVDPFVGVFRRDGRRVASFPVPRSFRPTADASSGIRNNLALESAGTSPDGRWLFTATENALAQDGPAASEQAGSPSRLLRYDARTGRLDRTVVYETEPVAAPASPAGAFSTNGLVDVLPLGRDEVLAVERSFSTGAGNTIKVFRASLRGATDVTRVPSLAGHDGPVRAVRKELLLDLSTLGILLDNVEGIAWGPVLPDGRRSLVLVSDDNFSGTQFTQFLAFAVDEG</sequence>
<gene>
    <name evidence="3" type="ORF">D5H78_15195</name>
</gene>
<proteinExistence type="predicted"/>
<keyword evidence="1" id="KW-0732">Signal</keyword>
<evidence type="ECO:0000256" key="1">
    <source>
        <dbReference type="SAM" id="SignalP"/>
    </source>
</evidence>
<dbReference type="EMBL" id="QZEZ01000007">
    <property type="protein sequence ID" value="RJK94320.1"/>
    <property type="molecule type" value="Genomic_DNA"/>
</dbReference>
<protein>
    <submittedName>
        <fullName evidence="3">Esterase-like activity of phytase family protein</fullName>
    </submittedName>
</protein>
<evidence type="ECO:0000259" key="2">
    <source>
        <dbReference type="Pfam" id="PF13449"/>
    </source>
</evidence>
<name>A0A3A3YSD2_9ACTN</name>
<dbReference type="Proteomes" id="UP000265614">
    <property type="component" value="Unassembled WGS sequence"/>
</dbReference>
<keyword evidence="4" id="KW-1185">Reference proteome</keyword>
<dbReference type="SUPFAM" id="SSF75011">
    <property type="entry name" value="3-carboxy-cis,cis-mucoante lactonizing enzyme"/>
    <property type="match status" value="1"/>
</dbReference>
<feature type="domain" description="Phytase-like" evidence="2">
    <location>
        <begin position="63"/>
        <end position="367"/>
    </location>
</feature>
<dbReference type="AlphaFoldDB" id="A0A3A3YSD2"/>
<organism evidence="3 4">
    <name type="scientific">Vallicoccus soli</name>
    <dbReference type="NCBI Taxonomy" id="2339232"/>
    <lineage>
        <taxon>Bacteria</taxon>
        <taxon>Bacillati</taxon>
        <taxon>Actinomycetota</taxon>
        <taxon>Actinomycetes</taxon>
        <taxon>Motilibacterales</taxon>
        <taxon>Vallicoccaceae</taxon>
        <taxon>Vallicoccus</taxon>
    </lineage>
</organism>
<dbReference type="PANTHER" id="PTHR37957">
    <property type="entry name" value="BLR7070 PROTEIN"/>
    <property type="match status" value="1"/>
</dbReference>
<feature type="signal peptide" evidence="1">
    <location>
        <begin position="1"/>
        <end position="32"/>
    </location>
</feature>
<feature type="chain" id="PRO_5017215381" evidence="1">
    <location>
        <begin position="33"/>
        <end position="383"/>
    </location>
</feature>
<evidence type="ECO:0000313" key="4">
    <source>
        <dbReference type="Proteomes" id="UP000265614"/>
    </source>
</evidence>
<dbReference type="InterPro" id="IPR027372">
    <property type="entry name" value="Phytase-like_dom"/>
</dbReference>
<dbReference type="PANTHER" id="PTHR37957:SF1">
    <property type="entry name" value="PHYTASE-LIKE DOMAIN-CONTAINING PROTEIN"/>
    <property type="match status" value="1"/>
</dbReference>
<evidence type="ECO:0000313" key="3">
    <source>
        <dbReference type="EMBL" id="RJK94320.1"/>
    </source>
</evidence>
<dbReference type="OrthoDB" id="9758957at2"/>
<accession>A0A3A3YSD2</accession>
<comment type="caution">
    <text evidence="3">The sequence shown here is derived from an EMBL/GenBank/DDBJ whole genome shotgun (WGS) entry which is preliminary data.</text>
</comment>
<dbReference type="Pfam" id="PF13449">
    <property type="entry name" value="Phytase-like"/>
    <property type="match status" value="1"/>
</dbReference>
<reference evidence="3 4" key="1">
    <citation type="submission" date="2018-09" db="EMBL/GenBank/DDBJ databases">
        <title>YIM 75000 draft genome.</title>
        <authorList>
            <person name="Tang S."/>
            <person name="Feng Y."/>
        </authorList>
    </citation>
    <scope>NUCLEOTIDE SEQUENCE [LARGE SCALE GENOMIC DNA]</scope>
    <source>
        <strain evidence="3 4">YIM 75000</strain>
    </source>
</reference>